<organism evidence="2 3">
    <name type="scientific">Effrenium voratum</name>
    <dbReference type="NCBI Taxonomy" id="2562239"/>
    <lineage>
        <taxon>Eukaryota</taxon>
        <taxon>Sar</taxon>
        <taxon>Alveolata</taxon>
        <taxon>Dinophyceae</taxon>
        <taxon>Suessiales</taxon>
        <taxon>Symbiodiniaceae</taxon>
        <taxon>Effrenium</taxon>
    </lineage>
</organism>
<keyword evidence="3" id="KW-1185">Reference proteome</keyword>
<dbReference type="Proteomes" id="UP001178507">
    <property type="component" value="Unassembled WGS sequence"/>
</dbReference>
<dbReference type="EMBL" id="CAUJNA010000309">
    <property type="protein sequence ID" value="CAJ1375239.1"/>
    <property type="molecule type" value="Genomic_DNA"/>
</dbReference>
<proteinExistence type="predicted"/>
<protein>
    <submittedName>
        <fullName evidence="2">Uncharacterized protein</fullName>
    </submittedName>
</protein>
<evidence type="ECO:0000313" key="2">
    <source>
        <dbReference type="EMBL" id="CAJ1375239.1"/>
    </source>
</evidence>
<keyword evidence="1" id="KW-0812">Transmembrane</keyword>
<comment type="caution">
    <text evidence="2">The sequence shown here is derived from an EMBL/GenBank/DDBJ whole genome shotgun (WGS) entry which is preliminary data.</text>
</comment>
<feature type="transmembrane region" description="Helical" evidence="1">
    <location>
        <begin position="231"/>
        <end position="249"/>
    </location>
</feature>
<name>A0AA36MJY7_9DINO</name>
<dbReference type="AlphaFoldDB" id="A0AA36MJY7"/>
<evidence type="ECO:0000256" key="1">
    <source>
        <dbReference type="SAM" id="Phobius"/>
    </source>
</evidence>
<gene>
    <name evidence="2" type="ORF">EVOR1521_LOCUS4560</name>
</gene>
<keyword evidence="1" id="KW-1133">Transmembrane helix</keyword>
<feature type="transmembrane region" description="Helical" evidence="1">
    <location>
        <begin position="295"/>
        <end position="323"/>
    </location>
</feature>
<reference evidence="2" key="1">
    <citation type="submission" date="2023-08" db="EMBL/GenBank/DDBJ databases">
        <authorList>
            <person name="Chen Y."/>
            <person name="Shah S."/>
            <person name="Dougan E. K."/>
            <person name="Thang M."/>
            <person name="Chan C."/>
        </authorList>
    </citation>
    <scope>NUCLEOTIDE SEQUENCE</scope>
</reference>
<evidence type="ECO:0000313" key="3">
    <source>
        <dbReference type="Proteomes" id="UP001178507"/>
    </source>
</evidence>
<feature type="transmembrane region" description="Helical" evidence="1">
    <location>
        <begin position="256"/>
        <end position="275"/>
    </location>
</feature>
<accession>A0AA36MJY7</accession>
<keyword evidence="1" id="KW-0472">Membrane</keyword>
<sequence>MAKESVQLLGLAGDLAGLLSLLPLLSEAKFGHLLRAKESKESKEGAVQRVPPTWALLLLLAAECWPSPFFYASDKKARRAIGEVVRAQRNASSGFEATISNMVKLLENQDVYELTRLVAMCGGLLGICLVSFSSGKGLLGLPSPRDLGRLVPSPRRAAQLLLLALFVCGTWTQLGKLLRKPQAGGGGGECTDEGALSSWALFNCAACVARLCRRVLYEQATLETLPGSPELLAALALEAWCVLVLMVHLVRRRGKLLVAIALAAPCVMLAAGAPYSKPWEPMVTPALQKSGLAAAVVAAMLICMGGFPTMMCSLVLVQVLYFIHGLDNAKL</sequence>